<name>A0A5C3QIP9_9AGAR</name>
<dbReference type="EMBL" id="ML178829">
    <property type="protein sequence ID" value="TFL00321.1"/>
    <property type="molecule type" value="Genomic_DNA"/>
</dbReference>
<gene>
    <name evidence="1" type="ORF">BDV98DRAFT_112252</name>
</gene>
<keyword evidence="2" id="KW-1185">Reference proteome</keyword>
<dbReference type="Proteomes" id="UP000305067">
    <property type="component" value="Unassembled WGS sequence"/>
</dbReference>
<reference evidence="1 2" key="1">
    <citation type="journal article" date="2019" name="Nat. Ecol. Evol.">
        <title>Megaphylogeny resolves global patterns of mushroom evolution.</title>
        <authorList>
            <person name="Varga T."/>
            <person name="Krizsan K."/>
            <person name="Foldi C."/>
            <person name="Dima B."/>
            <person name="Sanchez-Garcia M."/>
            <person name="Sanchez-Ramirez S."/>
            <person name="Szollosi G.J."/>
            <person name="Szarkandi J.G."/>
            <person name="Papp V."/>
            <person name="Albert L."/>
            <person name="Andreopoulos W."/>
            <person name="Angelini C."/>
            <person name="Antonin V."/>
            <person name="Barry K.W."/>
            <person name="Bougher N.L."/>
            <person name="Buchanan P."/>
            <person name="Buyck B."/>
            <person name="Bense V."/>
            <person name="Catcheside P."/>
            <person name="Chovatia M."/>
            <person name="Cooper J."/>
            <person name="Damon W."/>
            <person name="Desjardin D."/>
            <person name="Finy P."/>
            <person name="Geml J."/>
            <person name="Haridas S."/>
            <person name="Hughes K."/>
            <person name="Justo A."/>
            <person name="Karasinski D."/>
            <person name="Kautmanova I."/>
            <person name="Kiss B."/>
            <person name="Kocsube S."/>
            <person name="Kotiranta H."/>
            <person name="LaButti K.M."/>
            <person name="Lechner B.E."/>
            <person name="Liimatainen K."/>
            <person name="Lipzen A."/>
            <person name="Lukacs Z."/>
            <person name="Mihaltcheva S."/>
            <person name="Morgado L.N."/>
            <person name="Niskanen T."/>
            <person name="Noordeloos M.E."/>
            <person name="Ohm R.A."/>
            <person name="Ortiz-Santana B."/>
            <person name="Ovrebo C."/>
            <person name="Racz N."/>
            <person name="Riley R."/>
            <person name="Savchenko A."/>
            <person name="Shiryaev A."/>
            <person name="Soop K."/>
            <person name="Spirin V."/>
            <person name="Szebenyi C."/>
            <person name="Tomsovsky M."/>
            <person name="Tulloss R.E."/>
            <person name="Uehling J."/>
            <person name="Grigoriev I.V."/>
            <person name="Vagvolgyi C."/>
            <person name="Papp T."/>
            <person name="Martin F.M."/>
            <person name="Miettinen O."/>
            <person name="Hibbett D.S."/>
            <person name="Nagy L.G."/>
        </authorList>
    </citation>
    <scope>NUCLEOTIDE SEQUENCE [LARGE SCALE GENOMIC DNA]</scope>
    <source>
        <strain evidence="1 2">CBS 309.79</strain>
    </source>
</reference>
<dbReference type="AlphaFoldDB" id="A0A5C3QIP9"/>
<accession>A0A5C3QIP9</accession>
<evidence type="ECO:0000313" key="1">
    <source>
        <dbReference type="EMBL" id="TFL00321.1"/>
    </source>
</evidence>
<evidence type="ECO:0000313" key="2">
    <source>
        <dbReference type="Proteomes" id="UP000305067"/>
    </source>
</evidence>
<organism evidence="1 2">
    <name type="scientific">Pterulicium gracile</name>
    <dbReference type="NCBI Taxonomy" id="1884261"/>
    <lineage>
        <taxon>Eukaryota</taxon>
        <taxon>Fungi</taxon>
        <taxon>Dikarya</taxon>
        <taxon>Basidiomycota</taxon>
        <taxon>Agaricomycotina</taxon>
        <taxon>Agaricomycetes</taxon>
        <taxon>Agaricomycetidae</taxon>
        <taxon>Agaricales</taxon>
        <taxon>Pleurotineae</taxon>
        <taxon>Pterulaceae</taxon>
        <taxon>Pterulicium</taxon>
    </lineage>
</organism>
<sequence>MSYMTKCSGDDAAVNPPFLLDQFEAAVHWWGCPRHGRNEKTSRVNLFHSIPQMSHSSHLPTSSGSFAGGHLALSAGQSLGSYRRRTGTHPALVEGLIRPRRCPFSSLQVPVSWSHPWTSTVLLAQPDSPPLSHSICSASQALRVLRMAAPTRSRRLCTILW</sequence>
<protein>
    <submittedName>
        <fullName evidence="1">Uncharacterized protein</fullName>
    </submittedName>
</protein>
<proteinExistence type="predicted"/>